<keyword evidence="1" id="KW-0175">Coiled coil</keyword>
<dbReference type="InterPro" id="IPR009991">
    <property type="entry name" value="DCTN3"/>
</dbReference>
<dbReference type="Pfam" id="PF07426">
    <property type="entry name" value="Dynactin_p22"/>
    <property type="match status" value="1"/>
</dbReference>
<evidence type="ECO:0008006" key="4">
    <source>
        <dbReference type="Google" id="ProtNLM"/>
    </source>
</evidence>
<reference evidence="2 3" key="1">
    <citation type="submission" date="2024-01" db="EMBL/GenBank/DDBJ databases">
        <title>Complete genome of Cladobotryum mycophilum ATHUM6906.</title>
        <authorList>
            <person name="Christinaki A.C."/>
            <person name="Myridakis A.I."/>
            <person name="Kouvelis V.N."/>
        </authorList>
    </citation>
    <scope>NUCLEOTIDE SEQUENCE [LARGE SCALE GENOMIC DNA]</scope>
    <source>
        <strain evidence="2 3">ATHUM6906</strain>
    </source>
</reference>
<comment type="caution">
    <text evidence="2">The sequence shown here is derived from an EMBL/GenBank/DDBJ whole genome shotgun (WGS) entry which is preliminary data.</text>
</comment>
<gene>
    <name evidence="2" type="ORF">PT974_09508</name>
</gene>
<dbReference type="Proteomes" id="UP001338125">
    <property type="component" value="Unassembled WGS sequence"/>
</dbReference>
<name>A0ABR0SHK2_9HYPO</name>
<evidence type="ECO:0000256" key="1">
    <source>
        <dbReference type="SAM" id="Coils"/>
    </source>
</evidence>
<proteinExistence type="predicted"/>
<dbReference type="EMBL" id="JAVFKD010000014">
    <property type="protein sequence ID" value="KAK5991230.1"/>
    <property type="molecule type" value="Genomic_DNA"/>
</dbReference>
<evidence type="ECO:0000313" key="2">
    <source>
        <dbReference type="EMBL" id="KAK5991230.1"/>
    </source>
</evidence>
<accession>A0ABR0SHK2</accession>
<organism evidence="2 3">
    <name type="scientific">Cladobotryum mycophilum</name>
    <dbReference type="NCBI Taxonomy" id="491253"/>
    <lineage>
        <taxon>Eukaryota</taxon>
        <taxon>Fungi</taxon>
        <taxon>Dikarya</taxon>
        <taxon>Ascomycota</taxon>
        <taxon>Pezizomycotina</taxon>
        <taxon>Sordariomycetes</taxon>
        <taxon>Hypocreomycetidae</taxon>
        <taxon>Hypocreales</taxon>
        <taxon>Hypocreaceae</taxon>
        <taxon>Cladobotryum</taxon>
    </lineage>
</organism>
<protein>
    <recommendedName>
        <fullName evidence="4">Nuclear distribution protein</fullName>
    </recommendedName>
</protein>
<feature type="coiled-coil region" evidence="1">
    <location>
        <begin position="179"/>
        <end position="206"/>
    </location>
</feature>
<evidence type="ECO:0000313" key="3">
    <source>
        <dbReference type="Proteomes" id="UP001338125"/>
    </source>
</evidence>
<keyword evidence="3" id="KW-1185">Reference proteome</keyword>
<sequence length="206" mass="23132">METMENSLDQTSLATISLLESRLLRIEHLLYGASTSPPPSQNDSALRKMSELDRRFAKMVSDIRVYSELLKIYRSSPDLFHAPAPSEPPSQLPPDTIRSIVMSSASSFNTTLSALTAVKDMLIPNPAASATLISLSKRMKGLEATQLAQAAEIAQLRTKSEMIIRSWYENSTIQNSELLADAEARVQRVERELRRKERQIEEEKEL</sequence>